<keyword evidence="2" id="KW-1133">Transmembrane helix</keyword>
<evidence type="ECO:0000256" key="1">
    <source>
        <dbReference type="SAM" id="MobiDB-lite"/>
    </source>
</evidence>
<proteinExistence type="predicted"/>
<feature type="compositionally biased region" description="Basic and acidic residues" evidence="1">
    <location>
        <begin position="94"/>
        <end position="108"/>
    </location>
</feature>
<evidence type="ECO:0000256" key="2">
    <source>
        <dbReference type="SAM" id="Phobius"/>
    </source>
</evidence>
<feature type="transmembrane region" description="Helical" evidence="2">
    <location>
        <begin position="209"/>
        <end position="233"/>
    </location>
</feature>
<dbReference type="EMBL" id="CATQJL010000305">
    <property type="protein sequence ID" value="CAJ0601965.1"/>
    <property type="molecule type" value="Genomic_DNA"/>
</dbReference>
<keyword evidence="2" id="KW-0812">Transmembrane</keyword>
<protein>
    <submittedName>
        <fullName evidence="3">Uncharacterized protein</fullName>
    </submittedName>
</protein>
<feature type="compositionally biased region" description="Basic and acidic residues" evidence="1">
    <location>
        <begin position="16"/>
        <end position="53"/>
    </location>
</feature>
<accession>A0AA36H1B3</accession>
<feature type="region of interest" description="Disordered" evidence="1">
    <location>
        <begin position="86"/>
        <end position="120"/>
    </location>
</feature>
<evidence type="ECO:0000313" key="3">
    <source>
        <dbReference type="EMBL" id="CAJ0601965.1"/>
    </source>
</evidence>
<evidence type="ECO:0000313" key="4">
    <source>
        <dbReference type="Proteomes" id="UP001176961"/>
    </source>
</evidence>
<gene>
    <name evidence="3" type="ORF">CYNAS_LOCUS13948</name>
</gene>
<dbReference type="AlphaFoldDB" id="A0AA36H1B3"/>
<dbReference type="Proteomes" id="UP001176961">
    <property type="component" value="Unassembled WGS sequence"/>
</dbReference>
<comment type="caution">
    <text evidence="3">The sequence shown here is derived from an EMBL/GenBank/DDBJ whole genome shotgun (WGS) entry which is preliminary data.</text>
</comment>
<feature type="region of interest" description="Disordered" evidence="1">
    <location>
        <begin position="1"/>
        <end position="74"/>
    </location>
</feature>
<name>A0AA36H1B3_CYLNA</name>
<sequence>MKLSKEVSPSPVLSREAGHTPKRSKESLSIRKRWKEISPKYSKESGTPKHSKESSSLLSHKRFSKEGLEESKSSLQRKIKRFASLTGFKSQKTQADKREESFKSERSGKAGLMRGTSPGWKRKRKSFSKYLDRFSYFKHIDEEKRTNTPSRRRKLVWGLRKKESQKIPVREVEAVVPPRLSDISHAHCEIVDVQELQHKIKVRRKQLRMISDIMCCVSITAIILSLTIALFGFSACYIAHIEYTVQKAAAMQMGKQWKSQCGRKKLQRMIYNNLYEETNCSLPSIEFAQWTNWSKCLKGSV</sequence>
<organism evidence="3 4">
    <name type="scientific">Cylicocyclus nassatus</name>
    <name type="common">Nematode worm</name>
    <dbReference type="NCBI Taxonomy" id="53992"/>
    <lineage>
        <taxon>Eukaryota</taxon>
        <taxon>Metazoa</taxon>
        <taxon>Ecdysozoa</taxon>
        <taxon>Nematoda</taxon>
        <taxon>Chromadorea</taxon>
        <taxon>Rhabditida</taxon>
        <taxon>Rhabditina</taxon>
        <taxon>Rhabditomorpha</taxon>
        <taxon>Strongyloidea</taxon>
        <taxon>Strongylidae</taxon>
        <taxon>Cylicocyclus</taxon>
    </lineage>
</organism>
<keyword evidence="2" id="KW-0472">Membrane</keyword>
<reference evidence="3" key="1">
    <citation type="submission" date="2023-07" db="EMBL/GenBank/DDBJ databases">
        <authorList>
            <consortium name="CYATHOMIX"/>
        </authorList>
    </citation>
    <scope>NUCLEOTIDE SEQUENCE</scope>
    <source>
        <strain evidence="3">N/A</strain>
    </source>
</reference>
<keyword evidence="4" id="KW-1185">Reference proteome</keyword>